<evidence type="ECO:0000256" key="1">
    <source>
        <dbReference type="SAM" id="Phobius"/>
    </source>
</evidence>
<comment type="caution">
    <text evidence="3">The sequence shown here is derived from an EMBL/GenBank/DDBJ whole genome shotgun (WGS) entry which is preliminary data.</text>
</comment>
<dbReference type="Pfam" id="PF03703">
    <property type="entry name" value="bPH_2"/>
    <property type="match status" value="1"/>
</dbReference>
<protein>
    <submittedName>
        <fullName evidence="3">PH domain-containing protein</fullName>
    </submittedName>
</protein>
<dbReference type="PANTHER" id="PTHR37938">
    <property type="entry name" value="BLL0215 PROTEIN"/>
    <property type="match status" value="1"/>
</dbReference>
<sequence length="172" mass="19356">MAYVKNTLAPGEAYLYRAHFNWTYDVQSWFWLAFSAVPAGMWIEAAARHYFAHEPFGHAYLFFAGAAMMLGAVIFFSRYIHKWTTVIAVTSLRLILKTGLVARSAHEVTLTEIEEVLVRQTFLGRLLGYGVLSVHGTGGARIDFPVLGNPTRVRREIETAMMRARGLSKQNA</sequence>
<dbReference type="Proteomes" id="UP001596116">
    <property type="component" value="Unassembled WGS sequence"/>
</dbReference>
<accession>A0ABW1L234</accession>
<organism evidence="3 4">
    <name type="scientific">Hyphococcus aureus</name>
    <dbReference type="NCBI Taxonomy" id="2666033"/>
    <lineage>
        <taxon>Bacteria</taxon>
        <taxon>Pseudomonadati</taxon>
        <taxon>Pseudomonadota</taxon>
        <taxon>Alphaproteobacteria</taxon>
        <taxon>Parvularculales</taxon>
        <taxon>Parvularculaceae</taxon>
        <taxon>Hyphococcus</taxon>
    </lineage>
</organism>
<keyword evidence="1" id="KW-0472">Membrane</keyword>
<dbReference type="InterPro" id="IPR005182">
    <property type="entry name" value="YdbS-like_PH"/>
</dbReference>
<evidence type="ECO:0000313" key="3">
    <source>
        <dbReference type="EMBL" id="MFC6037193.1"/>
    </source>
</evidence>
<keyword evidence="4" id="KW-1185">Reference proteome</keyword>
<gene>
    <name evidence="3" type="ORF">ACFMB1_16675</name>
</gene>
<dbReference type="RefSeq" id="WP_379881471.1">
    <property type="nucleotide sequence ID" value="NZ_JBHPON010000003.1"/>
</dbReference>
<dbReference type="PANTHER" id="PTHR37938:SF1">
    <property type="entry name" value="BLL0215 PROTEIN"/>
    <property type="match status" value="1"/>
</dbReference>
<reference evidence="3 4" key="1">
    <citation type="submission" date="2024-09" db="EMBL/GenBank/DDBJ databases">
        <authorList>
            <person name="Zhang Z.-H."/>
        </authorList>
    </citation>
    <scope>NUCLEOTIDE SEQUENCE [LARGE SCALE GENOMIC DNA]</scope>
    <source>
        <strain evidence="3 4">HHTR114</strain>
    </source>
</reference>
<keyword evidence="1" id="KW-0812">Transmembrane</keyword>
<dbReference type="EMBL" id="JBHPON010000003">
    <property type="protein sequence ID" value="MFC6037193.1"/>
    <property type="molecule type" value="Genomic_DNA"/>
</dbReference>
<name>A0ABW1L234_9PROT</name>
<keyword evidence="1" id="KW-1133">Transmembrane helix</keyword>
<feature type="transmembrane region" description="Helical" evidence="1">
    <location>
        <begin position="29"/>
        <end position="47"/>
    </location>
</feature>
<evidence type="ECO:0000313" key="4">
    <source>
        <dbReference type="Proteomes" id="UP001596116"/>
    </source>
</evidence>
<feature type="domain" description="YdbS-like PH" evidence="2">
    <location>
        <begin position="84"/>
        <end position="156"/>
    </location>
</feature>
<evidence type="ECO:0000259" key="2">
    <source>
        <dbReference type="Pfam" id="PF03703"/>
    </source>
</evidence>
<feature type="transmembrane region" description="Helical" evidence="1">
    <location>
        <begin position="59"/>
        <end position="80"/>
    </location>
</feature>
<proteinExistence type="predicted"/>